<dbReference type="Proteomes" id="UP000054564">
    <property type="component" value="Unassembled WGS sequence"/>
</dbReference>
<evidence type="ECO:0000313" key="8">
    <source>
        <dbReference type="EMBL" id="KNE95973.1"/>
    </source>
</evidence>
<dbReference type="PROSITE" id="PS50217">
    <property type="entry name" value="BZIP"/>
    <property type="match status" value="1"/>
</dbReference>
<evidence type="ECO:0000313" key="9">
    <source>
        <dbReference type="Proteomes" id="UP000054564"/>
    </source>
</evidence>
<feature type="region of interest" description="Disordered" evidence="6">
    <location>
        <begin position="505"/>
        <end position="606"/>
    </location>
</feature>
<reference evidence="9" key="1">
    <citation type="submission" date="2014-03" db="EMBL/GenBank/DDBJ databases">
        <title>The Genome Sequence of Puccinia striiformis f. sp. tritici PST-78.</title>
        <authorList>
            <consortium name="The Broad Institute Genome Sequencing Platform"/>
            <person name="Cuomo C."/>
            <person name="Hulbert S."/>
            <person name="Chen X."/>
            <person name="Walker B."/>
            <person name="Young S.K."/>
            <person name="Zeng Q."/>
            <person name="Gargeya S."/>
            <person name="Fitzgerald M."/>
            <person name="Haas B."/>
            <person name="Abouelleil A."/>
            <person name="Alvarado L."/>
            <person name="Arachchi H.M."/>
            <person name="Berlin A.M."/>
            <person name="Chapman S.B."/>
            <person name="Goldberg J."/>
            <person name="Griggs A."/>
            <person name="Gujja S."/>
            <person name="Hansen M."/>
            <person name="Howarth C."/>
            <person name="Imamovic A."/>
            <person name="Larimer J."/>
            <person name="McCowan C."/>
            <person name="Montmayeur A."/>
            <person name="Murphy C."/>
            <person name="Neiman D."/>
            <person name="Pearson M."/>
            <person name="Priest M."/>
            <person name="Roberts A."/>
            <person name="Saif S."/>
            <person name="Shea T."/>
            <person name="Sisk P."/>
            <person name="Sykes S."/>
            <person name="Wortman J."/>
            <person name="Nusbaum C."/>
            <person name="Birren B."/>
        </authorList>
    </citation>
    <scope>NUCLEOTIDE SEQUENCE [LARGE SCALE GENOMIC DNA]</scope>
    <source>
        <strain evidence="9">race PST-78</strain>
    </source>
</reference>
<dbReference type="InterPro" id="IPR004827">
    <property type="entry name" value="bZIP"/>
</dbReference>
<evidence type="ECO:0000259" key="7">
    <source>
        <dbReference type="PROSITE" id="PS50217"/>
    </source>
</evidence>
<feature type="region of interest" description="Disordered" evidence="6">
    <location>
        <begin position="252"/>
        <end position="290"/>
    </location>
</feature>
<proteinExistence type="predicted"/>
<evidence type="ECO:0000256" key="4">
    <source>
        <dbReference type="ARBA" id="ARBA00023163"/>
    </source>
</evidence>
<evidence type="ECO:0000256" key="3">
    <source>
        <dbReference type="ARBA" id="ARBA00023125"/>
    </source>
</evidence>
<feature type="domain" description="BZIP" evidence="7">
    <location>
        <begin position="374"/>
        <end position="420"/>
    </location>
</feature>
<feature type="region of interest" description="Disordered" evidence="6">
    <location>
        <begin position="185"/>
        <end position="230"/>
    </location>
</feature>
<keyword evidence="9" id="KW-1185">Reference proteome</keyword>
<dbReference type="GO" id="GO:0000977">
    <property type="term" value="F:RNA polymerase II transcription regulatory region sequence-specific DNA binding"/>
    <property type="evidence" value="ECO:0007669"/>
    <property type="project" value="TreeGrafter"/>
</dbReference>
<feature type="region of interest" description="Disordered" evidence="6">
    <location>
        <begin position="412"/>
        <end position="447"/>
    </location>
</feature>
<name>A0A0L0V9M4_9BASI</name>
<accession>A0A0L0V9M4</accession>
<comment type="caution">
    <text evidence="8">The sequence shown here is derived from an EMBL/GenBank/DDBJ whole genome shotgun (WGS) entry which is preliminary data.</text>
</comment>
<feature type="compositionally biased region" description="Low complexity" evidence="6">
    <location>
        <begin position="11"/>
        <end position="51"/>
    </location>
</feature>
<comment type="subcellular location">
    <subcellularLocation>
        <location evidence="1">Nucleus</location>
    </subcellularLocation>
</comment>
<feature type="compositionally biased region" description="Basic residues" evidence="6">
    <location>
        <begin position="574"/>
        <end position="584"/>
    </location>
</feature>
<feature type="compositionally biased region" description="Polar residues" evidence="6">
    <location>
        <begin position="416"/>
        <end position="430"/>
    </location>
</feature>
<feature type="region of interest" description="Disordered" evidence="6">
    <location>
        <begin position="376"/>
        <end position="398"/>
    </location>
</feature>
<evidence type="ECO:0000256" key="6">
    <source>
        <dbReference type="SAM" id="MobiDB-lite"/>
    </source>
</evidence>
<dbReference type="Pfam" id="PF07716">
    <property type="entry name" value="bZIP_2"/>
    <property type="match status" value="1"/>
</dbReference>
<dbReference type="EMBL" id="AJIL01000089">
    <property type="protein sequence ID" value="KNE95973.1"/>
    <property type="molecule type" value="Genomic_DNA"/>
</dbReference>
<keyword evidence="2" id="KW-0805">Transcription regulation</keyword>
<evidence type="ECO:0000256" key="5">
    <source>
        <dbReference type="ARBA" id="ARBA00023242"/>
    </source>
</evidence>
<gene>
    <name evidence="8" type="ORF">PSTG_10770</name>
</gene>
<feature type="compositionally biased region" description="Polar residues" evidence="6">
    <location>
        <begin position="531"/>
        <end position="562"/>
    </location>
</feature>
<sequence length="606" mass="64111">MNIDYHHSPAKPRTNSSSSSASTGTSTHSSSNSNSSPNSPSPSISSLSSFQPSPPLHANLALIHPSHHSLASLSISSPTALQSHNSIISSSSAAAAAANNNNIASPTSPLGQLPAGHLLNRSIPPPLSLGSALSKSQSQDPSNPPSDDLMTARCSQFPIDSLEARHHPNTSSTTLTGSCRFQPYLPTSLSNNEPSNWTSEPKPLSSNGPRGLFLQTQLPPSGANFRSSLDDASHCSSELRSSCSSLASSTASSQSSGYFPPTGNLPFEETSSSGGGCGGPGGETLYPPLGGPGFSQAAAYPSYTGPSQRTSISGLGYPAAAFTPSGGSPPIASASTAYFHLDSAGAGRRHTVSSYASPIPIELNLVGHPEIDETLMKEEKRRRNKESSQRFRDRTRERLREKQERLEYLERRTKQLETQLRSPARSNSMQEGIGRDPSVGGGGRSEEREMIDRLQAENEALKSSLKTAAEEINRLQQLTGNQSPHSPLSIGQVYANTLAQLSPPASTDFASGSQASSPAGDGSYFGPTVAHGSSPSSDTAAPPNNNGQQRIGQPNPAYTSPNDPRVHQLTGFNPHHHHHPHHHQQQQQIPPSSASNEFWDNNNHHN</sequence>
<organism evidence="8 9">
    <name type="scientific">Puccinia striiformis f. sp. tritici PST-78</name>
    <dbReference type="NCBI Taxonomy" id="1165861"/>
    <lineage>
        <taxon>Eukaryota</taxon>
        <taxon>Fungi</taxon>
        <taxon>Dikarya</taxon>
        <taxon>Basidiomycota</taxon>
        <taxon>Pucciniomycotina</taxon>
        <taxon>Pucciniomycetes</taxon>
        <taxon>Pucciniales</taxon>
        <taxon>Pucciniaceae</taxon>
        <taxon>Puccinia</taxon>
    </lineage>
</organism>
<feature type="compositionally biased region" description="Polar residues" evidence="6">
    <location>
        <begin position="185"/>
        <end position="227"/>
    </location>
</feature>
<feature type="compositionally biased region" description="Gly residues" evidence="6">
    <location>
        <begin position="273"/>
        <end position="282"/>
    </location>
</feature>
<keyword evidence="5" id="KW-0539">Nucleus</keyword>
<dbReference type="AlphaFoldDB" id="A0A0L0V9M4"/>
<feature type="compositionally biased region" description="Polar residues" evidence="6">
    <location>
        <begin position="505"/>
        <end position="517"/>
    </location>
</feature>
<evidence type="ECO:0000256" key="1">
    <source>
        <dbReference type="ARBA" id="ARBA00004123"/>
    </source>
</evidence>
<dbReference type="PANTHER" id="PTHR13044">
    <property type="entry name" value="ACTIVATING TRANSCRIPTION FACTOR ATF 4/5"/>
    <property type="match status" value="1"/>
</dbReference>
<evidence type="ECO:0000256" key="2">
    <source>
        <dbReference type="ARBA" id="ARBA00023015"/>
    </source>
</evidence>
<dbReference type="STRING" id="1165861.A0A0L0V9M4"/>
<feature type="region of interest" description="Disordered" evidence="6">
    <location>
        <begin position="114"/>
        <end position="152"/>
    </location>
</feature>
<dbReference type="OrthoDB" id="2507507at2759"/>
<dbReference type="PANTHER" id="PTHR13044:SF14">
    <property type="entry name" value="CRYPTOCEPHAL, ISOFORM A"/>
    <property type="match status" value="1"/>
</dbReference>
<dbReference type="GO" id="GO:0001228">
    <property type="term" value="F:DNA-binding transcription activator activity, RNA polymerase II-specific"/>
    <property type="evidence" value="ECO:0007669"/>
    <property type="project" value="TreeGrafter"/>
</dbReference>
<feature type="region of interest" description="Disordered" evidence="6">
    <location>
        <begin position="1"/>
        <end position="55"/>
    </location>
</feature>
<dbReference type="GO" id="GO:0005634">
    <property type="term" value="C:nucleus"/>
    <property type="evidence" value="ECO:0007669"/>
    <property type="project" value="UniProtKB-SubCell"/>
</dbReference>
<protein>
    <recommendedName>
        <fullName evidence="7">BZIP domain-containing protein</fullName>
    </recommendedName>
</protein>
<feature type="compositionally biased region" description="Low complexity" evidence="6">
    <location>
        <begin position="134"/>
        <end position="148"/>
    </location>
</feature>
<dbReference type="CDD" id="cd14705">
    <property type="entry name" value="bZIP_Zip1"/>
    <property type="match status" value="1"/>
</dbReference>
<dbReference type="PROSITE" id="PS00036">
    <property type="entry name" value="BZIP_BASIC"/>
    <property type="match status" value="1"/>
</dbReference>
<feature type="compositionally biased region" description="Polar residues" evidence="6">
    <location>
        <begin position="592"/>
        <end position="606"/>
    </location>
</feature>
<keyword evidence="3" id="KW-0238">DNA-binding</keyword>
<keyword evidence="4" id="KW-0804">Transcription</keyword>